<dbReference type="FunFam" id="3.80.10.10:FF:000400">
    <property type="entry name" value="Nuclear pore complex protein NUP107"/>
    <property type="match status" value="1"/>
</dbReference>
<dbReference type="Pfam" id="PF08263">
    <property type="entry name" value="LRRNT_2"/>
    <property type="match status" value="1"/>
</dbReference>
<keyword evidence="5" id="KW-0433">Leucine-rich repeat</keyword>
<evidence type="ECO:0000256" key="11">
    <source>
        <dbReference type="ARBA" id="ARBA00038043"/>
    </source>
</evidence>
<keyword evidence="15" id="KW-1185">Reference proteome</keyword>
<feature type="signal peptide" evidence="12">
    <location>
        <begin position="1"/>
        <end position="21"/>
    </location>
</feature>
<dbReference type="GO" id="GO:0016020">
    <property type="term" value="C:membrane"/>
    <property type="evidence" value="ECO:0007669"/>
    <property type="project" value="UniProtKB-SubCell"/>
</dbReference>
<comment type="subcellular location">
    <subcellularLocation>
        <location evidence="1">Membrane</location>
        <topology evidence="1">Peripheral membrane protein</topology>
    </subcellularLocation>
    <subcellularLocation>
        <location evidence="2">Secreted</location>
        <location evidence="2">Cell wall</location>
    </subcellularLocation>
</comment>
<reference evidence="14 15" key="1">
    <citation type="submission" date="2024-01" db="EMBL/GenBank/DDBJ databases">
        <title>The genomes of 5 underutilized Papilionoideae crops provide insights into root nodulation and disease resistanc.</title>
        <authorList>
            <person name="Jiang F."/>
        </authorList>
    </citation>
    <scope>NUCLEOTIDE SEQUENCE [LARGE SCALE GENOMIC DNA]</scope>
    <source>
        <strain evidence="14">DUOXIRENSHENG_FW03</strain>
        <tissue evidence="14">Leaves</tissue>
    </source>
</reference>
<evidence type="ECO:0000256" key="12">
    <source>
        <dbReference type="SAM" id="SignalP"/>
    </source>
</evidence>
<evidence type="ECO:0000256" key="4">
    <source>
        <dbReference type="ARBA" id="ARBA00022525"/>
    </source>
</evidence>
<dbReference type="AlphaFoldDB" id="A0AAN9SD50"/>
<evidence type="ECO:0000256" key="3">
    <source>
        <dbReference type="ARBA" id="ARBA00022512"/>
    </source>
</evidence>
<gene>
    <name evidence="14" type="ORF">VNO78_21653</name>
</gene>
<comment type="caution">
    <text evidence="14">The sequence shown here is derived from an EMBL/GenBank/DDBJ whole genome shotgun (WGS) entry which is preliminary data.</text>
</comment>
<dbReference type="InterPro" id="IPR013210">
    <property type="entry name" value="LRR_N_plant-typ"/>
</dbReference>
<evidence type="ECO:0000256" key="7">
    <source>
        <dbReference type="ARBA" id="ARBA00022737"/>
    </source>
</evidence>
<dbReference type="Gene3D" id="3.80.10.10">
    <property type="entry name" value="Ribonuclease Inhibitor"/>
    <property type="match status" value="1"/>
</dbReference>
<evidence type="ECO:0000256" key="9">
    <source>
        <dbReference type="ARBA" id="ARBA00023136"/>
    </source>
</evidence>
<keyword evidence="4" id="KW-0964">Secreted</keyword>
<protein>
    <recommendedName>
        <fullName evidence="13">Leucine-rich repeat-containing N-terminal plant-type domain-containing protein</fullName>
    </recommendedName>
</protein>
<dbReference type="InterPro" id="IPR032675">
    <property type="entry name" value="LRR_dom_sf"/>
</dbReference>
<name>A0AAN9SD50_PSOTE</name>
<dbReference type="PANTHER" id="PTHR48059:SF4">
    <property type="entry name" value="POLYGALACTURONASE INHIBITOR 1-RELATED"/>
    <property type="match status" value="1"/>
</dbReference>
<dbReference type="SUPFAM" id="SSF52058">
    <property type="entry name" value="L domain-like"/>
    <property type="match status" value="1"/>
</dbReference>
<keyword evidence="7" id="KW-0677">Repeat</keyword>
<evidence type="ECO:0000256" key="5">
    <source>
        <dbReference type="ARBA" id="ARBA00022614"/>
    </source>
</evidence>
<evidence type="ECO:0000256" key="10">
    <source>
        <dbReference type="ARBA" id="ARBA00023157"/>
    </source>
</evidence>
<comment type="similarity">
    <text evidence="11">Belongs to the polygalacturonase-inhibiting protein family.</text>
</comment>
<dbReference type="GO" id="GO:0006952">
    <property type="term" value="P:defense response"/>
    <property type="evidence" value="ECO:0007669"/>
    <property type="project" value="UniProtKB-KW"/>
</dbReference>
<keyword evidence="9" id="KW-0472">Membrane</keyword>
<keyword evidence="6 12" id="KW-0732">Signal</keyword>
<dbReference type="PANTHER" id="PTHR48059">
    <property type="entry name" value="POLYGALACTURONASE INHIBITOR 1"/>
    <property type="match status" value="1"/>
</dbReference>
<dbReference type="Proteomes" id="UP001386955">
    <property type="component" value="Unassembled WGS sequence"/>
</dbReference>
<feature type="domain" description="Leucine-rich repeat-containing N-terminal plant-type" evidence="13">
    <location>
        <begin position="26"/>
        <end position="66"/>
    </location>
</feature>
<dbReference type="Pfam" id="PF00560">
    <property type="entry name" value="LRR_1"/>
    <property type="match status" value="2"/>
</dbReference>
<dbReference type="InterPro" id="IPR051848">
    <property type="entry name" value="PGIP"/>
</dbReference>
<evidence type="ECO:0000259" key="13">
    <source>
        <dbReference type="Pfam" id="PF08263"/>
    </source>
</evidence>
<keyword evidence="8" id="KW-0611">Plant defense</keyword>
<accession>A0AAN9SD50</accession>
<dbReference type="EMBL" id="JAYMYS010000005">
    <property type="protein sequence ID" value="KAK7393164.1"/>
    <property type="molecule type" value="Genomic_DNA"/>
</dbReference>
<keyword evidence="10" id="KW-1015">Disulfide bond</keyword>
<evidence type="ECO:0000256" key="2">
    <source>
        <dbReference type="ARBA" id="ARBA00004191"/>
    </source>
</evidence>
<proteinExistence type="inferred from homology"/>
<feature type="chain" id="PRO_5042990234" description="Leucine-rich repeat-containing N-terminal plant-type domain-containing protein" evidence="12">
    <location>
        <begin position="22"/>
        <end position="330"/>
    </location>
</feature>
<evidence type="ECO:0000256" key="6">
    <source>
        <dbReference type="ARBA" id="ARBA00022729"/>
    </source>
</evidence>
<evidence type="ECO:0000313" key="15">
    <source>
        <dbReference type="Proteomes" id="UP001386955"/>
    </source>
</evidence>
<evidence type="ECO:0000256" key="8">
    <source>
        <dbReference type="ARBA" id="ARBA00022821"/>
    </source>
</evidence>
<sequence length="330" mass="37041">MTTKLFLIVFIFLSYTTPSLSKRYCHPQDKKVLLQIKKEFNNPTLLSSWKPNSDCCQDRWHGIHCNHKTSHVDSLDLSYDHNLTSQFPPSIGNLPYLVNLSLFHLPKLTGQIPQSISKLTNLKVLSIGVTNMSGPIPNFLSQLKSLVTLNLSFNNFCGTLPPFLHLLPNLKEIFLGGNKFTGPIPCSYGYLNDEYPNFPNLELSYNQLSGKLPMSLGRVNFSHLSLKDNKFEGDASMLFGANKMTEAIDISWNSFTFDFGKVELPKTLSILDVSHNHVYGNLPAGIENVSWLNVSYNRLCGEIPKGGHDHDVYTYIHNKCLCGSPLPSCK</sequence>
<dbReference type="InterPro" id="IPR001611">
    <property type="entry name" value="Leu-rich_rpt"/>
</dbReference>
<organism evidence="14 15">
    <name type="scientific">Psophocarpus tetragonolobus</name>
    <name type="common">Winged bean</name>
    <name type="synonym">Dolichos tetragonolobus</name>
    <dbReference type="NCBI Taxonomy" id="3891"/>
    <lineage>
        <taxon>Eukaryota</taxon>
        <taxon>Viridiplantae</taxon>
        <taxon>Streptophyta</taxon>
        <taxon>Embryophyta</taxon>
        <taxon>Tracheophyta</taxon>
        <taxon>Spermatophyta</taxon>
        <taxon>Magnoliopsida</taxon>
        <taxon>eudicotyledons</taxon>
        <taxon>Gunneridae</taxon>
        <taxon>Pentapetalae</taxon>
        <taxon>rosids</taxon>
        <taxon>fabids</taxon>
        <taxon>Fabales</taxon>
        <taxon>Fabaceae</taxon>
        <taxon>Papilionoideae</taxon>
        <taxon>50 kb inversion clade</taxon>
        <taxon>NPAAA clade</taxon>
        <taxon>indigoferoid/millettioid clade</taxon>
        <taxon>Phaseoleae</taxon>
        <taxon>Psophocarpus</taxon>
    </lineage>
</organism>
<keyword evidence="3" id="KW-0134">Cell wall</keyword>
<evidence type="ECO:0000313" key="14">
    <source>
        <dbReference type="EMBL" id="KAK7393164.1"/>
    </source>
</evidence>
<evidence type="ECO:0000256" key="1">
    <source>
        <dbReference type="ARBA" id="ARBA00004170"/>
    </source>
</evidence>